<dbReference type="RefSeq" id="WP_069663385.1">
    <property type="nucleotide sequence ID" value="NZ_JBHUJJ010000001.1"/>
</dbReference>
<feature type="region of interest" description="Disordered" evidence="1">
    <location>
        <begin position="148"/>
        <end position="167"/>
    </location>
</feature>
<dbReference type="EMBL" id="MIJY01000013">
    <property type="protein sequence ID" value="OEG16176.1"/>
    <property type="molecule type" value="Genomic_DNA"/>
</dbReference>
<dbReference type="NCBIfam" id="TIGR01603">
    <property type="entry name" value="maj_tail_phi13"/>
    <property type="match status" value="1"/>
</dbReference>
<proteinExistence type="predicted"/>
<evidence type="ECO:0000256" key="1">
    <source>
        <dbReference type="SAM" id="MobiDB-lite"/>
    </source>
</evidence>
<dbReference type="InterPro" id="IPR006490">
    <property type="entry name" value="Maj_tail_phi13"/>
</dbReference>
<name>A0A1E5GU09_9ENTE</name>
<protein>
    <submittedName>
        <fullName evidence="2">Phage tail protein</fullName>
    </submittedName>
</protein>
<evidence type="ECO:0000313" key="2">
    <source>
        <dbReference type="EMBL" id="OEG16176.1"/>
    </source>
</evidence>
<sequence>MEEKKNIVTFGLENCYYAKAVIAADGSMTYETPKRYPGATELNLEVNGDLIEFEADNIIYYSSPDNKGYTGTFSAALVPNDFLVEILGEEVDEEDGVQTEQSDASSSPFALMFQFEGDKKAVRHVLYNCSANRPGLGSATGKNVNTTELSFNATPRPGDKKVKTKTTENTKPTVYDNWFSSVYEKTMGA</sequence>
<dbReference type="Proteomes" id="UP000095094">
    <property type="component" value="Unassembled WGS sequence"/>
</dbReference>
<evidence type="ECO:0000313" key="3">
    <source>
        <dbReference type="Proteomes" id="UP000095094"/>
    </source>
</evidence>
<keyword evidence="3" id="KW-1185">Reference proteome</keyword>
<organism evidence="2 3">
    <name type="scientific">Enterococcus termitis</name>
    <dbReference type="NCBI Taxonomy" id="332950"/>
    <lineage>
        <taxon>Bacteria</taxon>
        <taxon>Bacillati</taxon>
        <taxon>Bacillota</taxon>
        <taxon>Bacilli</taxon>
        <taxon>Lactobacillales</taxon>
        <taxon>Enterococcaceae</taxon>
        <taxon>Enterococcus</taxon>
    </lineage>
</organism>
<reference evidence="3" key="1">
    <citation type="submission" date="2016-09" db="EMBL/GenBank/DDBJ databases">
        <authorList>
            <person name="Gulvik C.A."/>
        </authorList>
    </citation>
    <scope>NUCLEOTIDE SEQUENCE [LARGE SCALE GENOMIC DNA]</scope>
    <source>
        <strain evidence="3">LMG 8895</strain>
    </source>
</reference>
<comment type="caution">
    <text evidence="2">The sequence shown here is derived from an EMBL/GenBank/DDBJ whole genome shotgun (WGS) entry which is preliminary data.</text>
</comment>
<feature type="compositionally biased region" description="Basic and acidic residues" evidence="1">
    <location>
        <begin position="157"/>
        <end position="167"/>
    </location>
</feature>
<dbReference type="AlphaFoldDB" id="A0A1E5GU09"/>
<accession>A0A1E5GU09</accession>
<gene>
    <name evidence="2" type="ORF">BCR25_18450</name>
</gene>
<dbReference type="OrthoDB" id="9780018at2"/>